<proteinExistence type="predicted"/>
<gene>
    <name evidence="1" type="ORF">DEBURN_LOCUS3339</name>
</gene>
<accession>A0A9N8W598</accession>
<sequence>MGCLKSALAGNINAVNIIGYGYDKGIGVGVDRKEAFKWYFEGSSETFKWYEKSAENECVYGQYMHGEYIYEGRGTCKDIIKAICY</sequence>
<dbReference type="AlphaFoldDB" id="A0A9N8W598"/>
<dbReference type="InterPro" id="IPR006597">
    <property type="entry name" value="Sel1-like"/>
</dbReference>
<keyword evidence="2" id="KW-1185">Reference proteome</keyword>
<dbReference type="Gene3D" id="1.25.40.10">
    <property type="entry name" value="Tetratricopeptide repeat domain"/>
    <property type="match status" value="1"/>
</dbReference>
<dbReference type="Pfam" id="PF08238">
    <property type="entry name" value="Sel1"/>
    <property type="match status" value="3"/>
</dbReference>
<evidence type="ECO:0000313" key="2">
    <source>
        <dbReference type="Proteomes" id="UP000789706"/>
    </source>
</evidence>
<evidence type="ECO:0000313" key="1">
    <source>
        <dbReference type="EMBL" id="CAG8474679.1"/>
    </source>
</evidence>
<dbReference type="InterPro" id="IPR011990">
    <property type="entry name" value="TPR-like_helical_dom_sf"/>
</dbReference>
<reference evidence="1" key="1">
    <citation type="submission" date="2021-06" db="EMBL/GenBank/DDBJ databases">
        <authorList>
            <person name="Kallberg Y."/>
            <person name="Tangrot J."/>
            <person name="Rosling A."/>
        </authorList>
    </citation>
    <scope>NUCLEOTIDE SEQUENCE</scope>
    <source>
        <strain evidence="1">AZ414A</strain>
    </source>
</reference>
<comment type="caution">
    <text evidence="1">The sequence shown here is derived from an EMBL/GenBank/DDBJ whole genome shotgun (WGS) entry which is preliminary data.</text>
</comment>
<protein>
    <submittedName>
        <fullName evidence="1">11884_t:CDS:1</fullName>
    </submittedName>
</protein>
<name>A0A9N8W598_9GLOM</name>
<dbReference type="Proteomes" id="UP000789706">
    <property type="component" value="Unassembled WGS sequence"/>
</dbReference>
<dbReference type="SUPFAM" id="SSF81901">
    <property type="entry name" value="HCP-like"/>
    <property type="match status" value="1"/>
</dbReference>
<organism evidence="1 2">
    <name type="scientific">Diversispora eburnea</name>
    <dbReference type="NCBI Taxonomy" id="1213867"/>
    <lineage>
        <taxon>Eukaryota</taxon>
        <taxon>Fungi</taxon>
        <taxon>Fungi incertae sedis</taxon>
        <taxon>Mucoromycota</taxon>
        <taxon>Glomeromycotina</taxon>
        <taxon>Glomeromycetes</taxon>
        <taxon>Diversisporales</taxon>
        <taxon>Diversisporaceae</taxon>
        <taxon>Diversispora</taxon>
    </lineage>
</organism>
<dbReference type="OrthoDB" id="2400763at2759"/>
<dbReference type="EMBL" id="CAJVPK010000210">
    <property type="protein sequence ID" value="CAG8474679.1"/>
    <property type="molecule type" value="Genomic_DNA"/>
</dbReference>